<protein>
    <recommendedName>
        <fullName evidence="8">L-type lectin-like domain-containing protein</fullName>
    </recommendedName>
</protein>
<dbReference type="GeneID" id="85227637"/>
<evidence type="ECO:0000256" key="5">
    <source>
        <dbReference type="ARBA" id="ARBA00023136"/>
    </source>
</evidence>
<evidence type="ECO:0000256" key="3">
    <source>
        <dbReference type="ARBA" id="ARBA00022729"/>
    </source>
</evidence>
<feature type="chain" id="PRO_5042175919" description="L-type lectin-like domain-containing protein" evidence="7">
    <location>
        <begin position="24"/>
        <end position="354"/>
    </location>
</feature>
<dbReference type="SUPFAM" id="SSF49899">
    <property type="entry name" value="Concanavalin A-like lectins/glucanases"/>
    <property type="match status" value="1"/>
</dbReference>
<keyword evidence="10" id="KW-1185">Reference proteome</keyword>
<evidence type="ECO:0000256" key="4">
    <source>
        <dbReference type="ARBA" id="ARBA00022989"/>
    </source>
</evidence>
<dbReference type="RefSeq" id="XP_060123892.1">
    <property type="nucleotide sequence ID" value="XM_060267909.1"/>
</dbReference>
<dbReference type="InterPro" id="IPR051136">
    <property type="entry name" value="Intracellular_Lectin-GPT"/>
</dbReference>
<dbReference type="Pfam" id="PF03388">
    <property type="entry name" value="Lectin_leg-like"/>
    <property type="match status" value="1"/>
</dbReference>
<dbReference type="InterPro" id="IPR005052">
    <property type="entry name" value="Lectin_leg"/>
</dbReference>
<dbReference type="PROSITE" id="PS51328">
    <property type="entry name" value="L_LECTIN_LIKE"/>
    <property type="match status" value="1"/>
</dbReference>
<evidence type="ECO:0000256" key="2">
    <source>
        <dbReference type="ARBA" id="ARBA00022692"/>
    </source>
</evidence>
<feature type="domain" description="L-type lectin-like" evidence="8">
    <location>
        <begin position="38"/>
        <end position="260"/>
    </location>
</feature>
<accession>A0AAF0JC77</accession>
<dbReference type="GO" id="GO:0005537">
    <property type="term" value="F:D-mannose binding"/>
    <property type="evidence" value="ECO:0007669"/>
    <property type="project" value="TreeGrafter"/>
</dbReference>
<evidence type="ECO:0000313" key="10">
    <source>
        <dbReference type="Proteomes" id="UP001217754"/>
    </source>
</evidence>
<dbReference type="GO" id="GO:0005793">
    <property type="term" value="C:endoplasmic reticulum-Golgi intermediate compartment"/>
    <property type="evidence" value="ECO:0007669"/>
    <property type="project" value="TreeGrafter"/>
</dbReference>
<sequence>MAGMRWAWTLCASALLFASYAAAVRSSGVNPELNADAIVPLRTHSLFSPYVDSSLQNEFWDFGGSAIVDTNRYVRLTQDRSGERGWLWSRLPIEANDFEITAEFQINGESVTTHGDGFALWLTSTRAHAGPVFGSQDHWKGLGIFFDTYPNTPHRTFFPRISIVQNDGAMSYDVAHDGENQEIEACTAQLRRTPVETRLRFTYVKDVYMELAIQNREWNKWTSCFRVPAVDLTHPYLGFSASTGGVTDNHNIISVWTNSLVYHSRSPADLERERLHIFGENSAPKKNWWSASELDVTKKRRTQPSGPSFVTRFFFGIVTLIKYVLILAALGAGGYFGYQYYKANTRRHTRRTMA</sequence>
<comment type="subcellular location">
    <subcellularLocation>
        <location evidence="1">Membrane</location>
        <topology evidence="1">Single-pass type I membrane protein</topology>
    </subcellularLocation>
</comment>
<dbReference type="GO" id="GO:0030134">
    <property type="term" value="C:COPII-coated ER to Golgi transport vesicle"/>
    <property type="evidence" value="ECO:0007669"/>
    <property type="project" value="TreeGrafter"/>
</dbReference>
<dbReference type="Proteomes" id="UP001217754">
    <property type="component" value="Chromosome 8"/>
</dbReference>
<dbReference type="GO" id="GO:0005789">
    <property type="term" value="C:endoplasmic reticulum membrane"/>
    <property type="evidence" value="ECO:0007669"/>
    <property type="project" value="TreeGrafter"/>
</dbReference>
<evidence type="ECO:0000256" key="7">
    <source>
        <dbReference type="SAM" id="SignalP"/>
    </source>
</evidence>
<dbReference type="GO" id="GO:0006888">
    <property type="term" value="P:endoplasmic reticulum to Golgi vesicle-mediated transport"/>
    <property type="evidence" value="ECO:0007669"/>
    <property type="project" value="TreeGrafter"/>
</dbReference>
<gene>
    <name evidence="9" type="ORF">MJAP1_003986</name>
</gene>
<dbReference type="PANTHER" id="PTHR12223">
    <property type="entry name" value="VESICULAR MANNOSE-BINDING LECTIN"/>
    <property type="match status" value="1"/>
</dbReference>
<dbReference type="GO" id="GO:0000139">
    <property type="term" value="C:Golgi membrane"/>
    <property type="evidence" value="ECO:0007669"/>
    <property type="project" value="TreeGrafter"/>
</dbReference>
<dbReference type="EMBL" id="CP119965">
    <property type="protein sequence ID" value="WFD40995.1"/>
    <property type="molecule type" value="Genomic_DNA"/>
</dbReference>
<evidence type="ECO:0000256" key="6">
    <source>
        <dbReference type="SAM" id="Phobius"/>
    </source>
</evidence>
<keyword evidence="5 6" id="KW-0472">Membrane</keyword>
<dbReference type="CDD" id="cd07308">
    <property type="entry name" value="lectin_leg-like"/>
    <property type="match status" value="1"/>
</dbReference>
<dbReference type="PANTHER" id="PTHR12223:SF45">
    <property type="entry name" value="RE50040P"/>
    <property type="match status" value="1"/>
</dbReference>
<evidence type="ECO:0000313" key="9">
    <source>
        <dbReference type="EMBL" id="WFD40995.1"/>
    </source>
</evidence>
<proteinExistence type="predicted"/>
<feature type="transmembrane region" description="Helical" evidence="6">
    <location>
        <begin position="313"/>
        <end position="338"/>
    </location>
</feature>
<dbReference type="Gene3D" id="2.60.120.200">
    <property type="match status" value="1"/>
</dbReference>
<reference evidence="9" key="1">
    <citation type="submission" date="2023-03" db="EMBL/GenBank/DDBJ databases">
        <title>Mating type loci evolution in Malassezia.</title>
        <authorList>
            <person name="Coelho M.A."/>
        </authorList>
    </citation>
    <scope>NUCLEOTIDE SEQUENCE</scope>
    <source>
        <strain evidence="9">CBS 9431</strain>
    </source>
</reference>
<keyword evidence="2 6" id="KW-0812">Transmembrane</keyword>
<keyword evidence="4 6" id="KW-1133">Transmembrane helix</keyword>
<dbReference type="AlphaFoldDB" id="A0AAF0JC77"/>
<dbReference type="InterPro" id="IPR013320">
    <property type="entry name" value="ConA-like_dom_sf"/>
</dbReference>
<evidence type="ECO:0000259" key="8">
    <source>
        <dbReference type="PROSITE" id="PS51328"/>
    </source>
</evidence>
<feature type="signal peptide" evidence="7">
    <location>
        <begin position="1"/>
        <end position="23"/>
    </location>
</feature>
<name>A0AAF0JC77_9BASI</name>
<organism evidence="9 10">
    <name type="scientific">Malassezia japonica</name>
    <dbReference type="NCBI Taxonomy" id="223818"/>
    <lineage>
        <taxon>Eukaryota</taxon>
        <taxon>Fungi</taxon>
        <taxon>Dikarya</taxon>
        <taxon>Basidiomycota</taxon>
        <taxon>Ustilaginomycotina</taxon>
        <taxon>Malasseziomycetes</taxon>
        <taxon>Malasseziales</taxon>
        <taxon>Malasseziaceae</taxon>
        <taxon>Malassezia</taxon>
    </lineage>
</organism>
<evidence type="ECO:0000256" key="1">
    <source>
        <dbReference type="ARBA" id="ARBA00004479"/>
    </source>
</evidence>
<keyword evidence="3 7" id="KW-0732">Signal</keyword>